<dbReference type="AlphaFoldDB" id="A0A670I346"/>
<dbReference type="PANTHER" id="PTHR24198">
    <property type="entry name" value="ANKYRIN REPEAT AND PROTEIN KINASE DOMAIN-CONTAINING PROTEIN"/>
    <property type="match status" value="1"/>
</dbReference>
<dbReference type="Gene3D" id="1.25.40.20">
    <property type="entry name" value="Ankyrin repeat-containing domain"/>
    <property type="match status" value="2"/>
</dbReference>
<keyword evidence="1" id="KW-0677">Repeat</keyword>
<dbReference type="PROSITE" id="PS50297">
    <property type="entry name" value="ANK_REP_REGION"/>
    <property type="match status" value="3"/>
</dbReference>
<reference evidence="4" key="3">
    <citation type="submission" date="2025-09" db="UniProtKB">
        <authorList>
            <consortium name="Ensembl"/>
        </authorList>
    </citation>
    <scope>IDENTIFICATION</scope>
</reference>
<feature type="repeat" description="ANK" evidence="3">
    <location>
        <begin position="68"/>
        <end position="100"/>
    </location>
</feature>
<dbReference type="Gene3D" id="1.10.533.10">
    <property type="entry name" value="Death Domain, Fas"/>
    <property type="match status" value="1"/>
</dbReference>
<dbReference type="PRINTS" id="PR01415">
    <property type="entry name" value="ANKYRIN"/>
</dbReference>
<dbReference type="Ensembl" id="ENSPMRT00000006206.1">
    <property type="protein sequence ID" value="ENSPMRP00000005837.1"/>
    <property type="gene ID" value="ENSPMRG00000003952.1"/>
</dbReference>
<dbReference type="SUPFAM" id="SSF48403">
    <property type="entry name" value="Ankyrin repeat"/>
    <property type="match status" value="1"/>
</dbReference>
<accession>A0A670I346</accession>
<evidence type="ECO:0000313" key="5">
    <source>
        <dbReference type="Proteomes" id="UP000472272"/>
    </source>
</evidence>
<evidence type="ECO:0000256" key="2">
    <source>
        <dbReference type="ARBA" id="ARBA00023043"/>
    </source>
</evidence>
<dbReference type="InterPro" id="IPR036770">
    <property type="entry name" value="Ankyrin_rpt-contain_sf"/>
</dbReference>
<dbReference type="SMART" id="SM00248">
    <property type="entry name" value="ANK"/>
    <property type="match status" value="3"/>
</dbReference>
<evidence type="ECO:0000256" key="1">
    <source>
        <dbReference type="ARBA" id="ARBA00022737"/>
    </source>
</evidence>
<protein>
    <submittedName>
        <fullName evidence="4">Uncharacterized protein</fullName>
    </submittedName>
</protein>
<keyword evidence="2 3" id="KW-0040">ANK repeat</keyword>
<evidence type="ECO:0000256" key="3">
    <source>
        <dbReference type="PROSITE-ProRule" id="PRU00023"/>
    </source>
</evidence>
<feature type="repeat" description="ANK" evidence="3">
    <location>
        <begin position="137"/>
        <end position="169"/>
    </location>
</feature>
<sequence length="192" mass="21625">MVLSYYRTRTAKNSRVLDILVSQGERACRLFFYPCLKQIEPQLYNNMRSYVSNVNERIENDINAVNSEDETLLHIAAAHGHTEIIDYLIGRGAKLEVKDKKGRTPLHRAAERGHGEAVKMLLQLGANMYTLDQEGKKLLTPLHVASYKGHVEVAQKLLRRKANVNVKDKQAKTALHLAAEAGNPHKLFLTAV</sequence>
<dbReference type="InterPro" id="IPR002110">
    <property type="entry name" value="Ankyrin_rpt"/>
</dbReference>
<reference evidence="4 5" key="1">
    <citation type="journal article" date="2019" name="Proc. Natl. Acad. Sci. U.S.A.">
        <title>Regulatory changes in pterin and carotenoid genes underlie balanced color polymorphisms in the wall lizard.</title>
        <authorList>
            <person name="Andrade P."/>
            <person name="Pinho C."/>
            <person name="Perez I de Lanuza G."/>
            <person name="Afonso S."/>
            <person name="Brejcha J."/>
            <person name="Rubin C.J."/>
            <person name="Wallerman O."/>
            <person name="Pereira P."/>
            <person name="Sabatino S.J."/>
            <person name="Bellati A."/>
            <person name="Pellitteri-Rosa D."/>
            <person name="Bosakova Z."/>
            <person name="Bunikis I."/>
            <person name="Carretero M.A."/>
            <person name="Feiner N."/>
            <person name="Marsik P."/>
            <person name="Pauperio F."/>
            <person name="Salvi D."/>
            <person name="Soler L."/>
            <person name="While G.M."/>
            <person name="Uller T."/>
            <person name="Font E."/>
            <person name="Andersson L."/>
            <person name="Carneiro M."/>
        </authorList>
    </citation>
    <scope>NUCLEOTIDE SEQUENCE</scope>
</reference>
<evidence type="ECO:0000313" key="4">
    <source>
        <dbReference type="Ensembl" id="ENSPMRP00000005837.1"/>
    </source>
</evidence>
<organism evidence="4 5">
    <name type="scientific">Podarcis muralis</name>
    <name type="common">Wall lizard</name>
    <name type="synonym">Lacerta muralis</name>
    <dbReference type="NCBI Taxonomy" id="64176"/>
    <lineage>
        <taxon>Eukaryota</taxon>
        <taxon>Metazoa</taxon>
        <taxon>Chordata</taxon>
        <taxon>Craniata</taxon>
        <taxon>Vertebrata</taxon>
        <taxon>Euteleostomi</taxon>
        <taxon>Lepidosauria</taxon>
        <taxon>Squamata</taxon>
        <taxon>Bifurcata</taxon>
        <taxon>Unidentata</taxon>
        <taxon>Episquamata</taxon>
        <taxon>Laterata</taxon>
        <taxon>Lacertibaenia</taxon>
        <taxon>Lacertidae</taxon>
        <taxon>Podarcis</taxon>
    </lineage>
</organism>
<name>A0A670I346_PODMU</name>
<reference evidence="4" key="2">
    <citation type="submission" date="2025-08" db="UniProtKB">
        <authorList>
            <consortium name="Ensembl"/>
        </authorList>
    </citation>
    <scope>IDENTIFICATION</scope>
</reference>
<keyword evidence="5" id="KW-1185">Reference proteome</keyword>
<dbReference type="GeneTree" id="ENSGT00940000165489"/>
<dbReference type="Pfam" id="PF13857">
    <property type="entry name" value="Ank_5"/>
    <property type="match status" value="1"/>
</dbReference>
<dbReference type="Proteomes" id="UP000472272">
    <property type="component" value="Chromosome 6"/>
</dbReference>
<dbReference type="PROSITE" id="PS50088">
    <property type="entry name" value="ANK_REPEAT"/>
    <property type="match status" value="3"/>
</dbReference>
<proteinExistence type="predicted"/>
<dbReference type="Pfam" id="PF12796">
    <property type="entry name" value="Ank_2"/>
    <property type="match status" value="1"/>
</dbReference>
<feature type="repeat" description="ANK" evidence="3">
    <location>
        <begin position="101"/>
        <end position="133"/>
    </location>
</feature>
<dbReference type="SUPFAM" id="SSF47986">
    <property type="entry name" value="DEATH domain"/>
    <property type="match status" value="1"/>
</dbReference>
<dbReference type="InterPro" id="IPR011029">
    <property type="entry name" value="DEATH-like_dom_sf"/>
</dbReference>
<dbReference type="PANTHER" id="PTHR24198:SF194">
    <property type="entry name" value="INVERSIN-A"/>
    <property type="match status" value="1"/>
</dbReference>